<dbReference type="GO" id="GO:0008017">
    <property type="term" value="F:microtubule binding"/>
    <property type="evidence" value="ECO:0007669"/>
    <property type="project" value="InterPro"/>
</dbReference>
<dbReference type="AlphaFoldDB" id="A0A1B6C5W6"/>
<protein>
    <recommendedName>
        <fullName evidence="12">Kinesin motor domain-containing protein</fullName>
    </recommendedName>
</protein>
<feature type="domain" description="Kinesin motor" evidence="12">
    <location>
        <begin position="43"/>
        <end position="384"/>
    </location>
</feature>
<evidence type="ECO:0000256" key="3">
    <source>
        <dbReference type="ARBA" id="ARBA00022741"/>
    </source>
</evidence>
<dbReference type="PANTHER" id="PTHR47968:SF65">
    <property type="entry name" value="KINESIN MOTOR DOMAIN-CONTAINING PROTEIN"/>
    <property type="match status" value="1"/>
</dbReference>
<accession>A0A1B6C5W6</accession>
<dbReference type="GO" id="GO:0005524">
    <property type="term" value="F:ATP binding"/>
    <property type="evidence" value="ECO:0007669"/>
    <property type="project" value="UniProtKB-UniRule"/>
</dbReference>
<dbReference type="InterPro" id="IPR001752">
    <property type="entry name" value="Kinesin_motor_dom"/>
</dbReference>
<keyword evidence="5 10" id="KW-0175">Coiled coil</keyword>
<evidence type="ECO:0000256" key="4">
    <source>
        <dbReference type="ARBA" id="ARBA00022840"/>
    </source>
</evidence>
<dbReference type="GO" id="GO:0003777">
    <property type="term" value="F:microtubule motor activity"/>
    <property type="evidence" value="ECO:0007669"/>
    <property type="project" value="InterPro"/>
</dbReference>
<evidence type="ECO:0000313" key="13">
    <source>
        <dbReference type="EMBL" id="JAS08620.1"/>
    </source>
</evidence>
<dbReference type="InterPro" id="IPR027417">
    <property type="entry name" value="P-loop_NTPase"/>
</dbReference>
<keyword evidence="4 9" id="KW-0067">ATP-binding</keyword>
<dbReference type="EMBL" id="GEDC01028678">
    <property type="protein sequence ID" value="JAS08620.1"/>
    <property type="molecule type" value="Transcribed_RNA"/>
</dbReference>
<organism evidence="13">
    <name type="scientific">Clastoptera arizonana</name>
    <name type="common">Arizona spittle bug</name>
    <dbReference type="NCBI Taxonomy" id="38151"/>
    <lineage>
        <taxon>Eukaryota</taxon>
        <taxon>Metazoa</taxon>
        <taxon>Ecdysozoa</taxon>
        <taxon>Arthropoda</taxon>
        <taxon>Hexapoda</taxon>
        <taxon>Insecta</taxon>
        <taxon>Pterygota</taxon>
        <taxon>Neoptera</taxon>
        <taxon>Paraneoptera</taxon>
        <taxon>Hemiptera</taxon>
        <taxon>Auchenorrhyncha</taxon>
        <taxon>Cercopoidea</taxon>
        <taxon>Clastopteridae</taxon>
        <taxon>Clastoptera</taxon>
    </lineage>
</organism>
<dbReference type="EMBL" id="GEDC01011275">
    <property type="protein sequence ID" value="JAS26023.1"/>
    <property type="molecule type" value="Transcribed_RNA"/>
</dbReference>
<evidence type="ECO:0000256" key="2">
    <source>
        <dbReference type="ARBA" id="ARBA00022701"/>
    </source>
</evidence>
<dbReference type="SMART" id="SM00129">
    <property type="entry name" value="KISc"/>
    <property type="match status" value="1"/>
</dbReference>
<evidence type="ECO:0000313" key="14">
    <source>
        <dbReference type="EMBL" id="JAS26023.1"/>
    </source>
</evidence>
<feature type="compositionally biased region" description="Low complexity" evidence="11">
    <location>
        <begin position="671"/>
        <end position="681"/>
    </location>
</feature>
<dbReference type="PROSITE" id="PS50067">
    <property type="entry name" value="KINESIN_MOTOR_2"/>
    <property type="match status" value="1"/>
</dbReference>
<evidence type="ECO:0000256" key="9">
    <source>
        <dbReference type="PROSITE-ProRule" id="PRU00283"/>
    </source>
</evidence>
<evidence type="ECO:0000256" key="1">
    <source>
        <dbReference type="ARBA" id="ARBA00004245"/>
    </source>
</evidence>
<dbReference type="Pfam" id="PF00225">
    <property type="entry name" value="Kinesin"/>
    <property type="match status" value="1"/>
</dbReference>
<feature type="binding site" evidence="9">
    <location>
        <begin position="148"/>
        <end position="155"/>
    </location>
    <ligand>
        <name>ATP</name>
        <dbReference type="ChEBI" id="CHEBI:30616"/>
    </ligand>
</feature>
<dbReference type="PRINTS" id="PR00380">
    <property type="entry name" value="KINESINHEAVY"/>
</dbReference>
<dbReference type="FunFam" id="3.40.850.10:FF:000054">
    <property type="entry name" value="Kinesin-like protein"/>
    <property type="match status" value="1"/>
</dbReference>
<evidence type="ECO:0000256" key="7">
    <source>
        <dbReference type="ARBA" id="ARBA00023212"/>
    </source>
</evidence>
<evidence type="ECO:0000256" key="8">
    <source>
        <dbReference type="ARBA" id="ARBA00060769"/>
    </source>
</evidence>
<keyword evidence="2" id="KW-0493">Microtubule</keyword>
<evidence type="ECO:0000256" key="11">
    <source>
        <dbReference type="SAM" id="MobiDB-lite"/>
    </source>
</evidence>
<dbReference type="Gene3D" id="3.40.850.10">
    <property type="entry name" value="Kinesin motor domain"/>
    <property type="match status" value="1"/>
</dbReference>
<dbReference type="InterPro" id="IPR036961">
    <property type="entry name" value="Kinesin_motor_dom_sf"/>
</dbReference>
<evidence type="ECO:0000256" key="5">
    <source>
        <dbReference type="ARBA" id="ARBA00023054"/>
    </source>
</evidence>
<evidence type="ECO:0000256" key="6">
    <source>
        <dbReference type="ARBA" id="ARBA00023175"/>
    </source>
</evidence>
<feature type="region of interest" description="Disordered" evidence="11">
    <location>
        <begin position="749"/>
        <end position="769"/>
    </location>
</feature>
<reference evidence="13" key="1">
    <citation type="submission" date="2015-12" db="EMBL/GenBank/DDBJ databases">
        <title>De novo transcriptome assembly of four potential Pierce s Disease insect vectors from Arizona vineyards.</title>
        <authorList>
            <person name="Tassone E.E."/>
        </authorList>
    </citation>
    <scope>NUCLEOTIDE SEQUENCE</scope>
</reference>
<proteinExistence type="inferred from homology"/>
<dbReference type="PANTHER" id="PTHR47968">
    <property type="entry name" value="CENTROMERE PROTEIN E"/>
    <property type="match status" value="1"/>
</dbReference>
<gene>
    <name evidence="13" type="ORF">g.13122</name>
    <name evidence="14" type="ORF">g.13123</name>
</gene>
<feature type="region of interest" description="Disordered" evidence="11">
    <location>
        <begin position="666"/>
        <end position="696"/>
    </location>
</feature>
<feature type="compositionally biased region" description="Polar residues" evidence="11">
    <location>
        <begin position="749"/>
        <end position="758"/>
    </location>
</feature>
<evidence type="ECO:0000259" key="12">
    <source>
        <dbReference type="PROSITE" id="PS50067"/>
    </source>
</evidence>
<dbReference type="GO" id="GO:0005874">
    <property type="term" value="C:microtubule"/>
    <property type="evidence" value="ECO:0007669"/>
    <property type="project" value="UniProtKB-KW"/>
</dbReference>
<dbReference type="GO" id="GO:0007018">
    <property type="term" value="P:microtubule-based movement"/>
    <property type="evidence" value="ECO:0007669"/>
    <property type="project" value="InterPro"/>
</dbReference>
<keyword evidence="7" id="KW-0963">Cytoplasm</keyword>
<evidence type="ECO:0000256" key="10">
    <source>
        <dbReference type="SAM" id="Coils"/>
    </source>
</evidence>
<comment type="subcellular location">
    <subcellularLocation>
        <location evidence="1">Cytoplasm</location>
        <location evidence="1">Cytoskeleton</location>
    </subcellularLocation>
</comment>
<dbReference type="InterPro" id="IPR027640">
    <property type="entry name" value="Kinesin-like_fam"/>
</dbReference>
<keyword evidence="7" id="KW-0206">Cytoskeleton</keyword>
<name>A0A1B6C5W6_9HEMI</name>
<dbReference type="SUPFAM" id="SSF52540">
    <property type="entry name" value="P-loop containing nucleoside triphosphate hydrolases"/>
    <property type="match status" value="1"/>
</dbReference>
<comment type="similarity">
    <text evidence="8">Belongs to the TRAFAC class myosin-kinesin ATPase superfamily. Kinesin family. KIN-8 subfamily.</text>
</comment>
<keyword evidence="3 9" id="KW-0547">Nucleotide-binding</keyword>
<sequence>MVLNRKDLEKAFSPKMKSRNARSTLGRHRLNSLSVDVEQPATGVKAFIRVRPFTEQELLRNESHKCILKVLGDKMLVFDPKEDNDVFFFHGKKQNTRDITKKVNKEIKFFFDYVFHQKSTNLEVFQATTKDMIPALLEGYNCSVFVYGATGAGKTHTMLGNDENPGITYLMMLDLHKQMEEINETKEFEVFVTYLEVYNENVYNLLEPSSTPMHLRDNGCSVTVAGLKPKPIKCVTDLLDLLRFGNNNRTQHPTDANAESSRSHAVFQVYVKMTSKENGEIKFVKLSMIDLAGSEKGMATGCSGSRFKEGSNINKSLLALGNCINSLAGGLKHIPYRDSKLTRLLKDSLGGNCLTVMIANVSPSSSSYDDTYNTLKYASRAKDIKSKLSQNIFSKKEDISFYVTKIEEIMKENAKLKSKCKELELAANEKSTLFSAEKSDQFDKMMSLCEEKKNLQSELMKLESLEKTLQWRIREQRFKAVQLDSIKNNEDDDKEVVERVQQSLKQLEARLKSVQEKIVDTIKTHKKHKQQFNQFSENIPKNLEKDFKVHNLKVEMSLKEIEESHHQKIIRMQDKRLISIYSHNTTAMDLMHRFYLLVKGKNYLTDALDCEYQNIVRMIKGVKGISWWDEDDEESESEEVCTISSTRVQPFMNLSILNRQSIKIQKEEENSPPTNSSPNTTFSLPTQDSISPGVAQPLKVPVIPNFEYRPPTTTSMPLNKVYSVQNKKLKYPSKKSYISRPLTTPFTKMSKTVSSMAPNSLEPRGRGNS</sequence>
<feature type="coiled-coil region" evidence="10">
    <location>
        <begin position="406"/>
        <end position="524"/>
    </location>
</feature>
<keyword evidence="6 9" id="KW-0505">Motor protein</keyword>